<dbReference type="Pfam" id="PF13242">
    <property type="entry name" value="Hydrolase_like"/>
    <property type="match status" value="1"/>
</dbReference>
<dbReference type="PANTHER" id="PTHR19288">
    <property type="entry name" value="4-NITROPHENYLPHOSPHATASE-RELATED"/>
    <property type="match status" value="1"/>
</dbReference>
<dbReference type="SUPFAM" id="SSF56784">
    <property type="entry name" value="HAD-like"/>
    <property type="match status" value="1"/>
</dbReference>
<dbReference type="InterPro" id="IPR006357">
    <property type="entry name" value="HAD-SF_hydro_IIA"/>
</dbReference>
<dbReference type="EMBL" id="FPHK01000083">
    <property type="protein sequence ID" value="SFV65059.1"/>
    <property type="molecule type" value="Genomic_DNA"/>
</dbReference>
<dbReference type="GO" id="GO:0016791">
    <property type="term" value="F:phosphatase activity"/>
    <property type="evidence" value="ECO:0007669"/>
    <property type="project" value="TreeGrafter"/>
</dbReference>
<name>A0A1W1CH06_9ZZZZ</name>
<sequence>MYFIDVQGTLISDADKSPIRGSREFIDYVNSEKLPYMVITNNTKKASSDFYDYLTSIGFRFPFERYLDPLMLLESRVSKEAVAAYGAEEFLHTLQNMGYKLDYKTPKTVLIAIKENFTADEYAQMIDFLLNGAKLVGMHETSIYAKNGKRYPGVGAILKMLEFATSASYEVVGKPSVAFYSEALTRLQQQEKRASFEQITIISDDVKGDLGGAKELGMKTVFVTSGKYKTAQEIVPSLAEHLRPDVVASDMQAVLESLQGEVL</sequence>
<organism evidence="1">
    <name type="scientific">hydrothermal vent metagenome</name>
    <dbReference type="NCBI Taxonomy" id="652676"/>
    <lineage>
        <taxon>unclassified sequences</taxon>
        <taxon>metagenomes</taxon>
        <taxon>ecological metagenomes</taxon>
    </lineage>
</organism>
<evidence type="ECO:0000313" key="1">
    <source>
        <dbReference type="EMBL" id="SFV65059.1"/>
    </source>
</evidence>
<reference evidence="1" key="1">
    <citation type="submission" date="2016-10" db="EMBL/GenBank/DDBJ databases">
        <authorList>
            <person name="de Groot N.N."/>
        </authorList>
    </citation>
    <scope>NUCLEOTIDE SEQUENCE</scope>
</reference>
<gene>
    <name evidence="1" type="ORF">MNB_SM-6-926</name>
</gene>
<dbReference type="Pfam" id="PF13344">
    <property type="entry name" value="Hydrolase_6"/>
    <property type="match status" value="1"/>
</dbReference>
<proteinExistence type="predicted"/>
<accession>A0A1W1CH06</accession>
<dbReference type="NCBIfam" id="TIGR01460">
    <property type="entry name" value="HAD-SF-IIA"/>
    <property type="match status" value="1"/>
</dbReference>
<dbReference type="InterPro" id="IPR023214">
    <property type="entry name" value="HAD_sf"/>
</dbReference>
<protein>
    <submittedName>
        <fullName evidence="1">NagD, Predicted sugar phosphatases of the HAD superfamily</fullName>
    </submittedName>
</protein>
<dbReference type="AlphaFoldDB" id="A0A1W1CH06"/>
<dbReference type="Gene3D" id="3.40.50.1000">
    <property type="entry name" value="HAD superfamily/HAD-like"/>
    <property type="match status" value="2"/>
</dbReference>
<dbReference type="GO" id="GO:0005737">
    <property type="term" value="C:cytoplasm"/>
    <property type="evidence" value="ECO:0007669"/>
    <property type="project" value="TreeGrafter"/>
</dbReference>
<dbReference type="PANTHER" id="PTHR19288:SF46">
    <property type="entry name" value="HALOACID DEHALOGENASE-LIKE HYDROLASE DOMAIN-CONTAINING PROTEIN 2"/>
    <property type="match status" value="1"/>
</dbReference>
<dbReference type="InterPro" id="IPR036412">
    <property type="entry name" value="HAD-like_sf"/>
</dbReference>